<dbReference type="AlphaFoldDB" id="A0A9P1D683"/>
<dbReference type="InterPro" id="IPR000571">
    <property type="entry name" value="Znf_CCCH"/>
</dbReference>
<evidence type="ECO:0000313" key="5">
    <source>
        <dbReference type="EMBL" id="CAL4791965.1"/>
    </source>
</evidence>
<reference evidence="5 6" key="2">
    <citation type="submission" date="2024-05" db="EMBL/GenBank/DDBJ databases">
        <authorList>
            <person name="Chen Y."/>
            <person name="Shah S."/>
            <person name="Dougan E. K."/>
            <person name="Thang M."/>
            <person name="Chan C."/>
        </authorList>
    </citation>
    <scope>NUCLEOTIDE SEQUENCE [LARGE SCALE GENOMIC DNA]</scope>
</reference>
<evidence type="ECO:0000313" key="4">
    <source>
        <dbReference type="EMBL" id="CAI4004653.1"/>
    </source>
</evidence>
<protein>
    <recommendedName>
        <fullName evidence="3">C3H1-type domain-containing protein</fullName>
    </recommendedName>
</protein>
<dbReference type="EMBL" id="CAMXCT030003469">
    <property type="protein sequence ID" value="CAL4791965.1"/>
    <property type="molecule type" value="Genomic_DNA"/>
</dbReference>
<sequence>MSLVDSNAVFESRALAIGISQDTVNALGLRGWVTHATFAFSAPHKKEAEPKRTREDPASNKKNAAEAAKLKRLRRTPMPKQLRGGTPCDDNGKPYCFAFNLGSCQNGDDCKKGMHLCCKKGCGKKHSYVSAHKGS</sequence>
<name>A0A9P1D683_9DINO</name>
<gene>
    <name evidence="4" type="ORF">C1SCF055_LOCUS30428</name>
</gene>
<keyword evidence="6" id="KW-1185">Reference proteome</keyword>
<evidence type="ECO:0000256" key="2">
    <source>
        <dbReference type="SAM" id="MobiDB-lite"/>
    </source>
</evidence>
<reference evidence="4" key="1">
    <citation type="submission" date="2022-10" db="EMBL/GenBank/DDBJ databases">
        <authorList>
            <person name="Chen Y."/>
            <person name="Dougan E. K."/>
            <person name="Chan C."/>
            <person name="Rhodes N."/>
            <person name="Thang M."/>
        </authorList>
    </citation>
    <scope>NUCLEOTIDE SEQUENCE</scope>
</reference>
<comment type="caution">
    <text evidence="4">The sequence shown here is derived from an EMBL/GenBank/DDBJ whole genome shotgun (WGS) entry which is preliminary data.</text>
</comment>
<keyword evidence="1" id="KW-0863">Zinc-finger</keyword>
<accession>A0A9P1D683</accession>
<dbReference type="GO" id="GO:0008270">
    <property type="term" value="F:zinc ion binding"/>
    <property type="evidence" value="ECO:0007669"/>
    <property type="project" value="UniProtKB-KW"/>
</dbReference>
<keyword evidence="1" id="KW-0862">Zinc</keyword>
<evidence type="ECO:0000259" key="3">
    <source>
        <dbReference type="PROSITE" id="PS50103"/>
    </source>
</evidence>
<proteinExistence type="predicted"/>
<dbReference type="PROSITE" id="PS50103">
    <property type="entry name" value="ZF_C3H1"/>
    <property type="match status" value="1"/>
</dbReference>
<dbReference type="EMBL" id="CAMXCT020003469">
    <property type="protein sequence ID" value="CAL1158028.1"/>
    <property type="molecule type" value="Genomic_DNA"/>
</dbReference>
<evidence type="ECO:0000256" key="1">
    <source>
        <dbReference type="PROSITE-ProRule" id="PRU00723"/>
    </source>
</evidence>
<feature type="domain" description="C3H1-type" evidence="3">
    <location>
        <begin position="90"/>
        <end position="118"/>
    </location>
</feature>
<feature type="region of interest" description="Disordered" evidence="2">
    <location>
        <begin position="43"/>
        <end position="86"/>
    </location>
</feature>
<organism evidence="4">
    <name type="scientific">Cladocopium goreaui</name>
    <dbReference type="NCBI Taxonomy" id="2562237"/>
    <lineage>
        <taxon>Eukaryota</taxon>
        <taxon>Sar</taxon>
        <taxon>Alveolata</taxon>
        <taxon>Dinophyceae</taxon>
        <taxon>Suessiales</taxon>
        <taxon>Symbiodiniaceae</taxon>
        <taxon>Cladocopium</taxon>
    </lineage>
</organism>
<dbReference type="EMBL" id="CAMXCT010003469">
    <property type="protein sequence ID" value="CAI4004653.1"/>
    <property type="molecule type" value="Genomic_DNA"/>
</dbReference>
<dbReference type="Proteomes" id="UP001152797">
    <property type="component" value="Unassembled WGS sequence"/>
</dbReference>
<feature type="compositionally biased region" description="Basic and acidic residues" evidence="2">
    <location>
        <begin position="44"/>
        <end position="59"/>
    </location>
</feature>
<evidence type="ECO:0000313" key="6">
    <source>
        <dbReference type="Proteomes" id="UP001152797"/>
    </source>
</evidence>
<keyword evidence="1" id="KW-0479">Metal-binding</keyword>
<feature type="zinc finger region" description="C3H1-type" evidence="1">
    <location>
        <begin position="90"/>
        <end position="118"/>
    </location>
</feature>